<feature type="transmembrane region" description="Helical" evidence="1">
    <location>
        <begin position="120"/>
        <end position="147"/>
    </location>
</feature>
<keyword evidence="1" id="KW-0472">Membrane</keyword>
<name>A0AAW0R1V4_9PEZI</name>
<reference evidence="2 3" key="1">
    <citation type="submission" date="2023-01" db="EMBL/GenBank/DDBJ databases">
        <title>Analysis of 21 Apiospora genomes using comparative genomics revels a genus with tremendous synthesis potential of carbohydrate active enzymes and secondary metabolites.</title>
        <authorList>
            <person name="Sorensen T."/>
        </authorList>
    </citation>
    <scope>NUCLEOTIDE SEQUENCE [LARGE SCALE GENOMIC DNA]</scope>
    <source>
        <strain evidence="2 3">CBS 117206</strain>
    </source>
</reference>
<accession>A0AAW0R1V4</accession>
<dbReference type="AlphaFoldDB" id="A0AAW0R1V4"/>
<feature type="transmembrane region" description="Helical" evidence="1">
    <location>
        <begin position="80"/>
        <end position="100"/>
    </location>
</feature>
<organism evidence="2 3">
    <name type="scientific">Apiospora kogelbergensis</name>
    <dbReference type="NCBI Taxonomy" id="1337665"/>
    <lineage>
        <taxon>Eukaryota</taxon>
        <taxon>Fungi</taxon>
        <taxon>Dikarya</taxon>
        <taxon>Ascomycota</taxon>
        <taxon>Pezizomycotina</taxon>
        <taxon>Sordariomycetes</taxon>
        <taxon>Xylariomycetidae</taxon>
        <taxon>Amphisphaeriales</taxon>
        <taxon>Apiosporaceae</taxon>
        <taxon>Apiospora</taxon>
    </lineage>
</organism>
<keyword evidence="1" id="KW-0812">Transmembrane</keyword>
<keyword evidence="3" id="KW-1185">Reference proteome</keyword>
<sequence>MTNSTTPYNYTQGAADLQAITIDQAACYAQTFGGIGFASHMPTYYLPRWGRATELERIDVHGDKVEVKTRVSLPSGKKRIPVWPALLWILGSFAGVSGTIAISHPRCVAEGVDHRFGPLFILAIMVIIITLTLRGMVVIITMTTVIAKGTQID</sequence>
<protein>
    <submittedName>
        <fullName evidence="2">Uncharacterized protein</fullName>
    </submittedName>
</protein>
<evidence type="ECO:0000256" key="1">
    <source>
        <dbReference type="SAM" id="Phobius"/>
    </source>
</evidence>
<dbReference type="Proteomes" id="UP001392437">
    <property type="component" value="Unassembled WGS sequence"/>
</dbReference>
<gene>
    <name evidence="2" type="ORF">PG999_005357</name>
</gene>
<comment type="caution">
    <text evidence="2">The sequence shown here is derived from an EMBL/GenBank/DDBJ whole genome shotgun (WGS) entry which is preliminary data.</text>
</comment>
<proteinExistence type="predicted"/>
<evidence type="ECO:0000313" key="2">
    <source>
        <dbReference type="EMBL" id="KAK8121237.1"/>
    </source>
</evidence>
<evidence type="ECO:0000313" key="3">
    <source>
        <dbReference type="Proteomes" id="UP001392437"/>
    </source>
</evidence>
<keyword evidence="1" id="KW-1133">Transmembrane helix</keyword>
<dbReference type="EMBL" id="JAQQWP010000004">
    <property type="protein sequence ID" value="KAK8121237.1"/>
    <property type="molecule type" value="Genomic_DNA"/>
</dbReference>